<evidence type="ECO:0008006" key="3">
    <source>
        <dbReference type="Google" id="ProtNLM"/>
    </source>
</evidence>
<reference evidence="1 2" key="1">
    <citation type="submission" date="2019-03" db="EMBL/GenBank/DDBJ databases">
        <title>Genomics of glacier-inhabiting Cryobacterium strains.</title>
        <authorList>
            <person name="Liu Q."/>
            <person name="Xin Y.-H."/>
        </authorList>
    </citation>
    <scope>NUCLEOTIDE SEQUENCE [LARGE SCALE GENOMIC DNA]</scope>
    <source>
        <strain evidence="1 2">Hh15</strain>
    </source>
</reference>
<keyword evidence="2" id="KW-1185">Reference proteome</keyword>
<dbReference type="EMBL" id="SOFF01000056">
    <property type="protein sequence ID" value="TFB82599.1"/>
    <property type="molecule type" value="Genomic_DNA"/>
</dbReference>
<name>A0A5F0CZT0_9MICO</name>
<dbReference type="AlphaFoldDB" id="A0A5F0CZT0"/>
<organism evidence="1 2">
    <name type="scientific">Cryobacterium luteum</name>
    <dbReference type="NCBI Taxonomy" id="1424661"/>
    <lineage>
        <taxon>Bacteria</taxon>
        <taxon>Bacillati</taxon>
        <taxon>Actinomycetota</taxon>
        <taxon>Actinomycetes</taxon>
        <taxon>Micrococcales</taxon>
        <taxon>Microbacteriaceae</taxon>
        <taxon>Cryobacterium</taxon>
    </lineage>
</organism>
<comment type="caution">
    <text evidence="1">The sequence shown here is derived from an EMBL/GenBank/DDBJ whole genome shotgun (WGS) entry which is preliminary data.</text>
</comment>
<proteinExistence type="predicted"/>
<evidence type="ECO:0000313" key="2">
    <source>
        <dbReference type="Proteomes" id="UP000297654"/>
    </source>
</evidence>
<dbReference type="OrthoDB" id="5072522at2"/>
<protein>
    <recommendedName>
        <fullName evidence="3">Replication-relaxation</fullName>
    </recommendedName>
</protein>
<dbReference type="Proteomes" id="UP000297654">
    <property type="component" value="Unassembled WGS sequence"/>
</dbReference>
<dbReference type="RefSeq" id="WP_134450466.1">
    <property type="nucleotide sequence ID" value="NZ_SOFF01000056.1"/>
</dbReference>
<evidence type="ECO:0000313" key="1">
    <source>
        <dbReference type="EMBL" id="TFB82599.1"/>
    </source>
</evidence>
<gene>
    <name evidence="1" type="ORF">E3O10_17055</name>
</gene>
<sequence length="236" mass="26764">MMKAMVQWLDVVRLADVEAVRWALGAFAGASEPLSLRRAQLWVARMTAVGWLDRSRPTYRDGSIVWATRLAIGKPPPSLFRQTTRHEVAVATVSARYLAQGFTWRRDRQPAGHREHQADGVATRDGIVELVEVELTPKSWQRYQKIVTNHGYRLVHENVDRVAYFCTADAHRAITREADRRLVRTERPRLVSYPCLDAPGIWIGPNFDPGDHAVQLAVAPHLDGRADWNRSDGTRV</sequence>
<accession>A0A5F0CZT0</accession>